<dbReference type="EMBL" id="UYYF01005262">
    <property type="protein sequence ID" value="VDN08389.1"/>
    <property type="molecule type" value="Genomic_DNA"/>
</dbReference>
<evidence type="ECO:0000259" key="8">
    <source>
        <dbReference type="PROSITE" id="PS51456"/>
    </source>
</evidence>
<dbReference type="OrthoDB" id="6108017at2759"/>
<evidence type="ECO:0000313" key="9">
    <source>
        <dbReference type="EMBL" id="VDN08389.1"/>
    </source>
</evidence>
<evidence type="ECO:0000256" key="1">
    <source>
        <dbReference type="ARBA" id="ARBA00008314"/>
    </source>
</evidence>
<dbReference type="Gene3D" id="6.20.240.20">
    <property type="match status" value="1"/>
</dbReference>
<dbReference type="AlphaFoldDB" id="A0A0N5DBX9"/>
<dbReference type="PRINTS" id="PR00193">
    <property type="entry name" value="MYOSINHEAVY"/>
</dbReference>
<dbReference type="PROSITE" id="PS51456">
    <property type="entry name" value="MYOSIN_MOTOR"/>
    <property type="match status" value="1"/>
</dbReference>
<keyword evidence="6 7" id="KW-0009">Actin-binding</keyword>
<keyword evidence="5 7" id="KW-0505">Motor protein</keyword>
<protein>
    <submittedName>
        <fullName evidence="11">Myosin motor domain-containing protein</fullName>
    </submittedName>
</protein>
<keyword evidence="3 7" id="KW-0067">ATP-binding</keyword>
<dbReference type="Gene3D" id="1.20.5.190">
    <property type="match status" value="3"/>
</dbReference>
<evidence type="ECO:0000256" key="4">
    <source>
        <dbReference type="ARBA" id="ARBA00023123"/>
    </source>
</evidence>
<dbReference type="SMART" id="SM00015">
    <property type="entry name" value="IQ"/>
    <property type="match status" value="5"/>
</dbReference>
<feature type="binding site" evidence="7">
    <location>
        <begin position="176"/>
        <end position="183"/>
    </location>
    <ligand>
        <name>ATP</name>
        <dbReference type="ChEBI" id="CHEBI:30616"/>
    </ligand>
</feature>
<reference evidence="9 10" key="2">
    <citation type="submission" date="2018-11" db="EMBL/GenBank/DDBJ databases">
        <authorList>
            <consortium name="Pathogen Informatics"/>
        </authorList>
    </citation>
    <scope>NUCLEOTIDE SEQUENCE [LARGE SCALE GENOMIC DNA]</scope>
</reference>
<dbReference type="FunFam" id="1.10.10.820:FF:000001">
    <property type="entry name" value="Myosin heavy chain"/>
    <property type="match status" value="1"/>
</dbReference>
<organism evidence="11">
    <name type="scientific">Thelazia callipaeda</name>
    <name type="common">Oriental eyeworm</name>
    <name type="synonym">Parasitic nematode</name>
    <dbReference type="NCBI Taxonomy" id="103827"/>
    <lineage>
        <taxon>Eukaryota</taxon>
        <taxon>Metazoa</taxon>
        <taxon>Ecdysozoa</taxon>
        <taxon>Nematoda</taxon>
        <taxon>Chromadorea</taxon>
        <taxon>Rhabditida</taxon>
        <taxon>Spirurina</taxon>
        <taxon>Spiruromorpha</taxon>
        <taxon>Thelazioidea</taxon>
        <taxon>Thelaziidae</taxon>
        <taxon>Thelazia</taxon>
    </lineage>
</organism>
<feature type="region of interest" description="Actin-binding" evidence="7">
    <location>
        <begin position="622"/>
        <end position="644"/>
    </location>
</feature>
<evidence type="ECO:0000256" key="3">
    <source>
        <dbReference type="ARBA" id="ARBA00022840"/>
    </source>
</evidence>
<dbReference type="PANTHER" id="PTHR13140">
    <property type="entry name" value="MYOSIN"/>
    <property type="match status" value="1"/>
</dbReference>
<keyword evidence="4 7" id="KW-0518">Myosin</keyword>
<dbReference type="Pfam" id="PF00612">
    <property type="entry name" value="IQ"/>
    <property type="match status" value="3"/>
</dbReference>
<evidence type="ECO:0000256" key="6">
    <source>
        <dbReference type="ARBA" id="ARBA00023203"/>
    </source>
</evidence>
<dbReference type="STRING" id="103827.A0A0N5DBX9"/>
<dbReference type="WBParaSite" id="TCLT_0001069801-mRNA-1">
    <property type="protein sequence ID" value="TCLT_0001069801-mRNA-1"/>
    <property type="gene ID" value="TCLT_0001069801"/>
</dbReference>
<evidence type="ECO:0000256" key="2">
    <source>
        <dbReference type="ARBA" id="ARBA00022741"/>
    </source>
</evidence>
<evidence type="ECO:0000313" key="10">
    <source>
        <dbReference type="Proteomes" id="UP000276776"/>
    </source>
</evidence>
<dbReference type="CDD" id="cd23767">
    <property type="entry name" value="IQCD"/>
    <property type="match status" value="1"/>
</dbReference>
<keyword evidence="2 7" id="KW-0547">Nucleotide-binding</keyword>
<evidence type="ECO:0000256" key="5">
    <source>
        <dbReference type="ARBA" id="ARBA00023175"/>
    </source>
</evidence>
<sequence>MTAFVGTFGRDQPFPIENYKKGAKVWLKDPNKVWISGELLQDFKFSSKLSILLEDERVIEFALKESEGLPFLKNPDILLGRDDLTTLSYLHEPAVLNHLNFRFVKREAIYTYCGIVLVAINPYANCSQLYGEDVIQIYRGVGKQVRELDPHIYAVAEEAYFDLHELEKNQSVIVSGESGAGKTVSAKFVMRYLTFVASSPLNKPYGCVPTDVGIEDRVLASNPIMEAIGNAKTIRNDNSSRFGKYIQINFDERFSVAGAEMKTYLLEKNRVVYQAENERNYHIFYQICASKSHFLLEELNLGVNDWHAYSYTAQGKSGQIENIDDGKDFLETLTAMNLLHISTDIQKSVFRVFAGLLLFGNIKFIDGREEYAEIDQNTLPTIYYLCKKIYEVREEDLCNWLVSRRINAGSESVQKPLTVTQAVICRDALVKMLYASIFTWIVKRINEALGDGSSNNTVMKTQRFIGVLDIYGFETFEVNSFEQFCINYANEKLQQQFCQHVFKLEQSEYEREEIDWIRIDFYDNQSCIDLIEGRPGIIDYLDEQCKMGQGTDRDWLERLRSCQSLKKMQHFQLSKIKNPSFIIKHFAADVVYNVDGFLEKNMDTVSEQLVNVIKNSKFRDSLRELMAVLGSTRPHYVRCIKPNDDKLPFTFEPKRAIQQLRACGVLETVRISAAGYPSRWNYDDFARRYRVLYPQKKLWRENPKSFAEHACSKYLAVCFYSSYNQTLPFIRCGLQNTLMFQSEMYALGKTKVFFRTGQVALLERILHEKLTSSAVLIQKTWKGLSARKKYQFIKESIAKIQIYCLAFVMYRRMKYLQMHRAIICLQTAFRSYSARRRYNLLRSTVIMIQTHYRASLIRQKVKKLRYEQKAITIQKYYRGWRVRREQSERKQKVIMIQCQVRQWLARRRLRELKVSPFLH</sequence>
<dbReference type="OMA" id="WKLGQIQ"/>
<dbReference type="Pfam" id="PF00063">
    <property type="entry name" value="Myosin_head"/>
    <property type="match status" value="1"/>
</dbReference>
<proteinExistence type="inferred from homology"/>
<reference evidence="11" key="1">
    <citation type="submission" date="2017-02" db="UniProtKB">
        <authorList>
            <consortium name="WormBaseParasite"/>
        </authorList>
    </citation>
    <scope>IDENTIFICATION</scope>
</reference>
<dbReference type="PANTHER" id="PTHR13140:SF706">
    <property type="entry name" value="DILUTE CLASS UNCONVENTIONAL MYOSIN, ISOFORM C"/>
    <property type="match status" value="1"/>
</dbReference>
<dbReference type="InterPro" id="IPR000048">
    <property type="entry name" value="IQ_motif_EF-hand-BS"/>
</dbReference>
<dbReference type="PROSITE" id="PS50096">
    <property type="entry name" value="IQ"/>
    <property type="match status" value="5"/>
</dbReference>
<dbReference type="Gene3D" id="3.40.850.10">
    <property type="entry name" value="Kinesin motor domain"/>
    <property type="match status" value="1"/>
</dbReference>
<dbReference type="GO" id="GO:0051015">
    <property type="term" value="F:actin filament binding"/>
    <property type="evidence" value="ECO:0007669"/>
    <property type="project" value="TreeGrafter"/>
</dbReference>
<dbReference type="CDD" id="cd01380">
    <property type="entry name" value="MYSc_Myo5"/>
    <property type="match status" value="1"/>
</dbReference>
<dbReference type="Gene3D" id="1.20.58.530">
    <property type="match status" value="1"/>
</dbReference>
<dbReference type="Gene3D" id="1.10.10.820">
    <property type="match status" value="1"/>
</dbReference>
<dbReference type="SUPFAM" id="SSF52540">
    <property type="entry name" value="P-loop containing nucleoside triphosphate hydrolases"/>
    <property type="match status" value="2"/>
</dbReference>
<dbReference type="GO" id="GO:0016020">
    <property type="term" value="C:membrane"/>
    <property type="evidence" value="ECO:0007669"/>
    <property type="project" value="TreeGrafter"/>
</dbReference>
<comment type="similarity">
    <text evidence="1 7">Belongs to the TRAFAC class myosin-kinesin ATPase superfamily. Myosin family.</text>
</comment>
<dbReference type="SMART" id="SM00242">
    <property type="entry name" value="MYSc"/>
    <property type="match status" value="1"/>
</dbReference>
<dbReference type="Proteomes" id="UP000276776">
    <property type="component" value="Unassembled WGS sequence"/>
</dbReference>
<dbReference type="InterPro" id="IPR001609">
    <property type="entry name" value="Myosin_head_motor_dom-like"/>
</dbReference>
<dbReference type="InterPro" id="IPR036103">
    <property type="entry name" value="MYSc_Myo5"/>
</dbReference>
<name>A0A0N5DBX9_THECL</name>
<dbReference type="Gene3D" id="1.20.120.720">
    <property type="entry name" value="Myosin VI head, motor domain, U50 subdomain"/>
    <property type="match status" value="1"/>
</dbReference>
<dbReference type="GO" id="GO:0005737">
    <property type="term" value="C:cytoplasm"/>
    <property type="evidence" value="ECO:0007669"/>
    <property type="project" value="TreeGrafter"/>
</dbReference>
<dbReference type="GO" id="GO:0007015">
    <property type="term" value="P:actin filament organization"/>
    <property type="evidence" value="ECO:0007669"/>
    <property type="project" value="TreeGrafter"/>
</dbReference>
<dbReference type="InterPro" id="IPR036961">
    <property type="entry name" value="Kinesin_motor_dom_sf"/>
</dbReference>
<gene>
    <name evidence="9" type="ORF">TCLT_LOCUS10680</name>
</gene>
<evidence type="ECO:0000256" key="7">
    <source>
        <dbReference type="PROSITE-ProRule" id="PRU00782"/>
    </source>
</evidence>
<dbReference type="InterPro" id="IPR027417">
    <property type="entry name" value="P-loop_NTPase"/>
</dbReference>
<evidence type="ECO:0000313" key="11">
    <source>
        <dbReference type="WBParaSite" id="TCLT_0001069801-mRNA-1"/>
    </source>
</evidence>
<accession>A0A0N5DBX9</accession>
<dbReference type="GO" id="GO:0000146">
    <property type="term" value="F:microfilament motor activity"/>
    <property type="evidence" value="ECO:0007669"/>
    <property type="project" value="TreeGrafter"/>
</dbReference>
<dbReference type="GO" id="GO:0005524">
    <property type="term" value="F:ATP binding"/>
    <property type="evidence" value="ECO:0007669"/>
    <property type="project" value="UniProtKB-UniRule"/>
</dbReference>
<feature type="domain" description="Myosin motor" evidence="8">
    <location>
        <begin position="79"/>
        <end position="767"/>
    </location>
</feature>
<dbReference type="GO" id="GO:0016459">
    <property type="term" value="C:myosin complex"/>
    <property type="evidence" value="ECO:0007669"/>
    <property type="project" value="UniProtKB-KW"/>
</dbReference>
<dbReference type="SUPFAM" id="SSF50084">
    <property type="entry name" value="Myosin S1 fragment, N-terminal domain"/>
    <property type="match status" value="1"/>
</dbReference>
<keyword evidence="10" id="KW-1185">Reference proteome</keyword>